<proteinExistence type="predicted"/>
<evidence type="ECO:0000313" key="2">
    <source>
        <dbReference type="Proteomes" id="UP000487882"/>
    </source>
</evidence>
<accession>A0A7K1J3W3</accession>
<evidence type="ECO:0008006" key="3">
    <source>
        <dbReference type="Google" id="ProtNLM"/>
    </source>
</evidence>
<evidence type="ECO:0000313" key="1">
    <source>
        <dbReference type="EMBL" id="MUH59231.1"/>
    </source>
</evidence>
<dbReference type="EMBL" id="WNLP01000002">
    <property type="protein sequence ID" value="MUH59231.1"/>
    <property type="molecule type" value="Genomic_DNA"/>
</dbReference>
<sequence length="89" mass="10347">MVRVKIQVLDRVTFRHPELSEEDVVIAVRSVMVDAQRESGAWMAIGLDGRGRNVELLYRVAGDVLVVYHAFTPPTKKFRRELDQLRRQR</sequence>
<protein>
    <recommendedName>
        <fullName evidence="3">Type II toxin-antitoxin system RelE/ParE family toxin</fullName>
    </recommendedName>
</protein>
<gene>
    <name evidence="1" type="ORF">GSD1FS_0548</name>
</gene>
<dbReference type="AlphaFoldDB" id="A0A7K1J3W3"/>
<name>A0A7K1J3W3_9BIFI</name>
<dbReference type="Proteomes" id="UP000487882">
    <property type="component" value="Unassembled WGS sequence"/>
</dbReference>
<organism evidence="1 2">
    <name type="scientific">Bifidobacterium canis</name>
    <dbReference type="NCBI Taxonomy" id="2610880"/>
    <lineage>
        <taxon>Bacteria</taxon>
        <taxon>Bacillati</taxon>
        <taxon>Actinomycetota</taxon>
        <taxon>Actinomycetes</taxon>
        <taxon>Bifidobacteriales</taxon>
        <taxon>Bifidobacteriaceae</taxon>
        <taxon>Bifidobacterium</taxon>
    </lineage>
</organism>
<reference evidence="1 2" key="1">
    <citation type="submission" date="2019-09" db="EMBL/GenBank/DDBJ databases">
        <title>Bifidobacterium canis sp. nov., isolated from the digestive tract of German Shepherd dog puppy.</title>
        <authorList>
            <person name="Bunesova V."/>
        </authorList>
    </citation>
    <scope>NUCLEOTIDE SEQUENCE [LARGE SCALE GENOMIC DNA]</scope>
    <source>
        <strain evidence="1 2">GSD1FS</strain>
    </source>
</reference>
<comment type="caution">
    <text evidence="1">The sequence shown here is derived from an EMBL/GenBank/DDBJ whole genome shotgun (WGS) entry which is preliminary data.</text>
</comment>
<keyword evidence="2" id="KW-1185">Reference proteome</keyword>